<dbReference type="OrthoDB" id="192898at2157"/>
<accession>A0A3N6M7S2</accession>
<name>A0A3N6M7S2_9EURY</name>
<dbReference type="Pfam" id="PF24035">
    <property type="entry name" value="DUF7344"/>
    <property type="match status" value="2"/>
</dbReference>
<proteinExistence type="predicted"/>
<comment type="caution">
    <text evidence="2">The sequence shown here is derived from an EMBL/GenBank/DDBJ whole genome shotgun (WGS) entry which is preliminary data.</text>
</comment>
<feature type="domain" description="DUF7344" evidence="1">
    <location>
        <begin position="24"/>
        <end position="97"/>
    </location>
</feature>
<dbReference type="InterPro" id="IPR036388">
    <property type="entry name" value="WH-like_DNA-bd_sf"/>
</dbReference>
<sequence length="198" mass="21708">MSSDVTPGSSAGRSLLNDVPVDHYEILRHPRRVRLLEIIEDRPRVTLEELTTTLIERGGTDVPVGTARREVHLSLVHNHLPRLVDAGIVEWDDERGVALVENPPVCPERLSRVLKNDTQRLECLTDPVRLRLLDVLNGHAGSLSLEALASTLAANGIIERSDADTVTAALHHSHLPALDDAGLLEYDPESGLVRSIES</sequence>
<feature type="domain" description="DUF7344" evidence="1">
    <location>
        <begin position="122"/>
        <end position="194"/>
    </location>
</feature>
<reference evidence="2 3" key="1">
    <citation type="submission" date="2018-10" db="EMBL/GenBank/DDBJ databases">
        <title>Natrarchaeobius chitinivorans gen. nov., sp. nov., and Natrarchaeobius haloalkaliphilus sp. nov., alkaliphilic, chitin-utilizing haloarchaea from hypersaline alkaline lakes.</title>
        <authorList>
            <person name="Sorokin D.Y."/>
            <person name="Elcheninov A.G."/>
            <person name="Kostrikina N.A."/>
            <person name="Bale N.J."/>
            <person name="Sinninghe Damste J.S."/>
            <person name="Khijniak T.V."/>
            <person name="Kublanov I.V."/>
            <person name="Toshchakov S.V."/>
        </authorList>
    </citation>
    <scope>NUCLEOTIDE SEQUENCE [LARGE SCALE GENOMIC DNA]</scope>
    <source>
        <strain evidence="2 3">AArcht-Sl</strain>
    </source>
</reference>
<gene>
    <name evidence="2" type="ORF">EA462_05305</name>
</gene>
<evidence type="ECO:0000313" key="2">
    <source>
        <dbReference type="EMBL" id="RQG91391.1"/>
    </source>
</evidence>
<dbReference type="RefSeq" id="WP_124177518.1">
    <property type="nucleotide sequence ID" value="NZ_REFY01000002.1"/>
</dbReference>
<evidence type="ECO:0000259" key="1">
    <source>
        <dbReference type="Pfam" id="PF24035"/>
    </source>
</evidence>
<protein>
    <submittedName>
        <fullName evidence="2">ArsR family transcriptional regulator</fullName>
    </submittedName>
</protein>
<keyword evidence="3" id="KW-1185">Reference proteome</keyword>
<dbReference type="AlphaFoldDB" id="A0A3N6M7S2"/>
<dbReference type="EMBL" id="REFY01000002">
    <property type="protein sequence ID" value="RQG91391.1"/>
    <property type="molecule type" value="Genomic_DNA"/>
</dbReference>
<dbReference type="Gene3D" id="1.10.10.10">
    <property type="entry name" value="Winged helix-like DNA-binding domain superfamily/Winged helix DNA-binding domain"/>
    <property type="match status" value="2"/>
</dbReference>
<organism evidence="2 3">
    <name type="scientific">Natrarchaeobius halalkaliphilus</name>
    <dbReference type="NCBI Taxonomy" id="1679091"/>
    <lineage>
        <taxon>Archaea</taxon>
        <taxon>Methanobacteriati</taxon>
        <taxon>Methanobacteriota</taxon>
        <taxon>Stenosarchaea group</taxon>
        <taxon>Halobacteria</taxon>
        <taxon>Halobacteriales</taxon>
        <taxon>Natrialbaceae</taxon>
        <taxon>Natrarchaeobius</taxon>
    </lineage>
</organism>
<evidence type="ECO:0000313" key="3">
    <source>
        <dbReference type="Proteomes" id="UP000273828"/>
    </source>
</evidence>
<dbReference type="InterPro" id="IPR055768">
    <property type="entry name" value="DUF7344"/>
</dbReference>
<dbReference type="Proteomes" id="UP000273828">
    <property type="component" value="Unassembled WGS sequence"/>
</dbReference>